<sequence length="337" mass="38517">MFETFNVPGLYIGVQAVLALIASRLSKDAEKILTGTVIDSGDGVKKEHCLFYFVSFRVWCAGVTHVIPVVDGYVIGSCIKHIPLAGSDITAFIMQFLRDRNEDIPPEDVKLVARKIKVQKMTTTHFFLIHIPNQILNKQTQTEQFCYVAPDLVKEYSKFDTDPTKFGVYEGEHPKTKKPYRVDVGYEQFLGPELFFNPEIYTTQHAVPLPEVVDATIQNCPIDTRRRLYRVLCVYNIVLSGGSTMFKDFPKRLERDVKRLCKKRFDIQKSRVLTGSNLELKEMEVKVIQHRMQRFAVWFGGSMLGSLPQFFEMAHTKAQYNEFGPSVARNNPVFSGI</sequence>
<accession>X6P504</accession>
<dbReference type="Pfam" id="PF00022">
    <property type="entry name" value="Actin"/>
    <property type="match status" value="1"/>
</dbReference>
<comment type="similarity">
    <text evidence="2">Belongs to the actin family.</text>
</comment>
<dbReference type="EMBL" id="ASPP01004020">
    <property type="protein sequence ID" value="ETO32667.1"/>
    <property type="molecule type" value="Genomic_DNA"/>
</dbReference>
<comment type="catalytic activity">
    <reaction evidence="1">
        <text>ATP + H2O = ADP + phosphate + H(+)</text>
        <dbReference type="Rhea" id="RHEA:13065"/>
        <dbReference type="ChEBI" id="CHEBI:15377"/>
        <dbReference type="ChEBI" id="CHEBI:15378"/>
        <dbReference type="ChEBI" id="CHEBI:30616"/>
        <dbReference type="ChEBI" id="CHEBI:43474"/>
        <dbReference type="ChEBI" id="CHEBI:456216"/>
    </reaction>
</comment>
<protein>
    <recommendedName>
        <fullName evidence="5">Actin-related protein 3</fullName>
    </recommendedName>
</protein>
<evidence type="ECO:0000313" key="3">
    <source>
        <dbReference type="EMBL" id="ETO32667.1"/>
    </source>
</evidence>
<dbReference type="Proteomes" id="UP000023152">
    <property type="component" value="Unassembled WGS sequence"/>
</dbReference>
<dbReference type="SMART" id="SM00268">
    <property type="entry name" value="ACTIN"/>
    <property type="match status" value="1"/>
</dbReference>
<evidence type="ECO:0000256" key="1">
    <source>
        <dbReference type="ARBA" id="ARBA00049360"/>
    </source>
</evidence>
<name>X6P504_RETFI</name>
<evidence type="ECO:0008006" key="5">
    <source>
        <dbReference type="Google" id="ProtNLM"/>
    </source>
</evidence>
<evidence type="ECO:0000313" key="4">
    <source>
        <dbReference type="Proteomes" id="UP000023152"/>
    </source>
</evidence>
<gene>
    <name evidence="3" type="ORF">RFI_04449</name>
</gene>
<dbReference type="InterPro" id="IPR004000">
    <property type="entry name" value="Actin"/>
</dbReference>
<dbReference type="SUPFAM" id="SSF53067">
    <property type="entry name" value="Actin-like ATPase domain"/>
    <property type="match status" value="1"/>
</dbReference>
<keyword evidence="4" id="KW-1185">Reference proteome</keyword>
<dbReference type="AlphaFoldDB" id="X6P504"/>
<dbReference type="OMA" id="DVMEEYW"/>
<dbReference type="PANTHER" id="PTHR11937">
    <property type="entry name" value="ACTIN"/>
    <property type="match status" value="1"/>
</dbReference>
<organism evidence="3 4">
    <name type="scientific">Reticulomyxa filosa</name>
    <dbReference type="NCBI Taxonomy" id="46433"/>
    <lineage>
        <taxon>Eukaryota</taxon>
        <taxon>Sar</taxon>
        <taxon>Rhizaria</taxon>
        <taxon>Retaria</taxon>
        <taxon>Foraminifera</taxon>
        <taxon>Monothalamids</taxon>
        <taxon>Reticulomyxidae</taxon>
        <taxon>Reticulomyxa</taxon>
    </lineage>
</organism>
<proteinExistence type="inferred from homology"/>
<dbReference type="InterPro" id="IPR043129">
    <property type="entry name" value="ATPase_NBD"/>
</dbReference>
<dbReference type="Gene3D" id="3.30.420.40">
    <property type="match status" value="3"/>
</dbReference>
<reference evidence="3 4" key="1">
    <citation type="journal article" date="2013" name="Curr. Biol.">
        <title>The Genome of the Foraminiferan Reticulomyxa filosa.</title>
        <authorList>
            <person name="Glockner G."/>
            <person name="Hulsmann N."/>
            <person name="Schleicher M."/>
            <person name="Noegel A.A."/>
            <person name="Eichinger L."/>
            <person name="Gallinger C."/>
            <person name="Pawlowski J."/>
            <person name="Sierra R."/>
            <person name="Euteneuer U."/>
            <person name="Pillet L."/>
            <person name="Moustafa A."/>
            <person name="Platzer M."/>
            <person name="Groth M."/>
            <person name="Szafranski K."/>
            <person name="Schliwa M."/>
        </authorList>
    </citation>
    <scope>NUCLEOTIDE SEQUENCE [LARGE SCALE GENOMIC DNA]</scope>
</reference>
<dbReference type="OrthoDB" id="421448at2759"/>
<comment type="caution">
    <text evidence="3">The sequence shown here is derived from an EMBL/GenBank/DDBJ whole genome shotgun (WGS) entry which is preliminary data.</text>
</comment>
<evidence type="ECO:0000256" key="2">
    <source>
        <dbReference type="RuleBase" id="RU000487"/>
    </source>
</evidence>